<feature type="region of interest" description="Disordered" evidence="1">
    <location>
        <begin position="1"/>
        <end position="32"/>
    </location>
</feature>
<accession>A0A7Z0B3D3</accession>
<dbReference type="AlphaFoldDB" id="A0A7Z0B3D3"/>
<comment type="caution">
    <text evidence="2">The sequence shown here is derived from an EMBL/GenBank/DDBJ whole genome shotgun (WGS) entry which is preliminary data.</text>
</comment>
<gene>
    <name evidence="2" type="ORF">GGD41_006942</name>
</gene>
<dbReference type="EMBL" id="JACCAU010000001">
    <property type="protein sequence ID" value="NYH19714.1"/>
    <property type="molecule type" value="Genomic_DNA"/>
</dbReference>
<sequence length="71" mass="7285">MARSEPSAVIATPNGAPDAPGTADGNGNQFTDRNVGALRAASRGISIEYGMASPALSKTRTSPRSLRWLAA</sequence>
<protein>
    <submittedName>
        <fullName evidence="2">Uncharacterized protein</fullName>
    </submittedName>
</protein>
<name>A0A7Z0B3D3_9BURK</name>
<evidence type="ECO:0000256" key="1">
    <source>
        <dbReference type="SAM" id="MobiDB-lite"/>
    </source>
</evidence>
<reference evidence="2 3" key="1">
    <citation type="submission" date="2020-07" db="EMBL/GenBank/DDBJ databases">
        <title>Exploring microbial biodiversity for novel pathways involved in the catabolism of aromatic compounds derived from lignin.</title>
        <authorList>
            <person name="Elkins J."/>
        </authorList>
    </citation>
    <scope>NUCLEOTIDE SEQUENCE [LARGE SCALE GENOMIC DNA]</scope>
    <source>
        <strain evidence="2 3">H2C3B</strain>
    </source>
</reference>
<dbReference type="Proteomes" id="UP000572540">
    <property type="component" value="Unassembled WGS sequence"/>
</dbReference>
<evidence type="ECO:0000313" key="2">
    <source>
        <dbReference type="EMBL" id="NYH19714.1"/>
    </source>
</evidence>
<proteinExistence type="predicted"/>
<evidence type="ECO:0000313" key="3">
    <source>
        <dbReference type="Proteomes" id="UP000572540"/>
    </source>
</evidence>
<organism evidence="2 3">
    <name type="scientific">Paraburkholderia bryophila</name>
    <dbReference type="NCBI Taxonomy" id="420952"/>
    <lineage>
        <taxon>Bacteria</taxon>
        <taxon>Pseudomonadati</taxon>
        <taxon>Pseudomonadota</taxon>
        <taxon>Betaproteobacteria</taxon>
        <taxon>Burkholderiales</taxon>
        <taxon>Burkholderiaceae</taxon>
        <taxon>Paraburkholderia</taxon>
    </lineage>
</organism>